<dbReference type="SMR" id="A0A0P0XLS5"/>
<feature type="compositionally biased region" description="Basic and acidic residues" evidence="1">
    <location>
        <begin position="1"/>
        <end position="14"/>
    </location>
</feature>
<gene>
    <name evidence="2" type="primary">P0441A12.50</name>
</gene>
<reference evidence="3" key="1">
    <citation type="journal article" date="2005" name="Nature">
        <title>The map-based sequence of the rice genome.</title>
        <authorList>
            <consortium name="International rice genome sequencing project (IRGSP)"/>
            <person name="Matsumoto T."/>
            <person name="Wu J."/>
            <person name="Kanamori H."/>
            <person name="Katayose Y."/>
            <person name="Fujisawa M."/>
            <person name="Namiki N."/>
            <person name="Mizuno H."/>
            <person name="Yamamoto K."/>
            <person name="Antonio B.A."/>
            <person name="Baba T."/>
            <person name="Sakata K."/>
            <person name="Nagamura Y."/>
            <person name="Aoki H."/>
            <person name="Arikawa K."/>
            <person name="Arita K."/>
            <person name="Bito T."/>
            <person name="Chiden Y."/>
            <person name="Fujitsuka N."/>
            <person name="Fukunaka R."/>
            <person name="Hamada M."/>
            <person name="Harada C."/>
            <person name="Hayashi A."/>
            <person name="Hijishita S."/>
            <person name="Honda M."/>
            <person name="Hosokawa S."/>
            <person name="Ichikawa Y."/>
            <person name="Idonuma A."/>
            <person name="Iijima M."/>
            <person name="Ikeda M."/>
            <person name="Ikeno M."/>
            <person name="Ito K."/>
            <person name="Ito S."/>
            <person name="Ito T."/>
            <person name="Ito Y."/>
            <person name="Ito Y."/>
            <person name="Iwabuchi A."/>
            <person name="Kamiya K."/>
            <person name="Karasawa W."/>
            <person name="Kurita K."/>
            <person name="Katagiri S."/>
            <person name="Kikuta A."/>
            <person name="Kobayashi H."/>
            <person name="Kobayashi N."/>
            <person name="Machita K."/>
            <person name="Maehara T."/>
            <person name="Masukawa M."/>
            <person name="Mizubayashi T."/>
            <person name="Mukai Y."/>
            <person name="Nagasaki H."/>
            <person name="Nagata Y."/>
            <person name="Naito S."/>
            <person name="Nakashima M."/>
            <person name="Nakama Y."/>
            <person name="Nakamichi Y."/>
            <person name="Nakamura M."/>
            <person name="Meguro A."/>
            <person name="Negishi M."/>
            <person name="Ohta I."/>
            <person name="Ohta T."/>
            <person name="Okamoto M."/>
            <person name="Ono N."/>
            <person name="Saji S."/>
            <person name="Sakaguchi M."/>
            <person name="Sakai K."/>
            <person name="Shibata M."/>
            <person name="Shimokawa T."/>
            <person name="Song J."/>
            <person name="Takazaki Y."/>
            <person name="Terasawa K."/>
            <person name="Tsugane M."/>
            <person name="Tsuji K."/>
            <person name="Ueda S."/>
            <person name="Waki K."/>
            <person name="Yamagata H."/>
            <person name="Yamamoto M."/>
            <person name="Yamamoto S."/>
            <person name="Yamane H."/>
            <person name="Yoshiki S."/>
            <person name="Yoshihara R."/>
            <person name="Yukawa K."/>
            <person name="Zhong H."/>
            <person name="Yano M."/>
            <person name="Yuan Q."/>
            <person name="Ouyang S."/>
            <person name="Liu J."/>
            <person name="Jones K.M."/>
            <person name="Gansberger K."/>
            <person name="Moffat K."/>
            <person name="Hill J."/>
            <person name="Bera J."/>
            <person name="Fadrosh D."/>
            <person name="Jin S."/>
            <person name="Johri S."/>
            <person name="Kim M."/>
            <person name="Overton L."/>
            <person name="Reardon M."/>
            <person name="Tsitrin T."/>
            <person name="Vuong H."/>
            <person name="Weaver B."/>
            <person name="Ciecko A."/>
            <person name="Tallon L."/>
            <person name="Jackson J."/>
            <person name="Pai G."/>
            <person name="Aken S.V."/>
            <person name="Utterback T."/>
            <person name="Reidmuller S."/>
            <person name="Feldblyum T."/>
            <person name="Hsiao J."/>
            <person name="Zismann V."/>
            <person name="Iobst S."/>
            <person name="de Vazeille A.R."/>
            <person name="Buell C.R."/>
            <person name="Ying K."/>
            <person name="Li Y."/>
            <person name="Lu T."/>
            <person name="Huang Y."/>
            <person name="Zhao Q."/>
            <person name="Feng Q."/>
            <person name="Zhang L."/>
            <person name="Zhu J."/>
            <person name="Weng Q."/>
            <person name="Mu J."/>
            <person name="Lu Y."/>
            <person name="Fan D."/>
            <person name="Liu Y."/>
            <person name="Guan J."/>
            <person name="Zhang Y."/>
            <person name="Yu S."/>
            <person name="Liu X."/>
            <person name="Zhang Y."/>
            <person name="Hong G."/>
            <person name="Han B."/>
            <person name="Choisne N."/>
            <person name="Demange N."/>
            <person name="Orjeda G."/>
            <person name="Samain S."/>
            <person name="Cattolico L."/>
            <person name="Pelletier E."/>
            <person name="Couloux A."/>
            <person name="Segurens B."/>
            <person name="Wincker P."/>
            <person name="D'Hont A."/>
            <person name="Scarpelli C."/>
            <person name="Weissenbach J."/>
            <person name="Salanoubat M."/>
            <person name="Quetier F."/>
            <person name="Yu Y."/>
            <person name="Kim H.R."/>
            <person name="Rambo T."/>
            <person name="Currie J."/>
            <person name="Collura K."/>
            <person name="Luo M."/>
            <person name="Yang T."/>
            <person name="Ammiraju J.S.S."/>
            <person name="Engler F."/>
            <person name="Soderlund C."/>
            <person name="Wing R.A."/>
            <person name="Palmer L.E."/>
            <person name="de la Bastide M."/>
            <person name="Spiegel L."/>
            <person name="Nascimento L."/>
            <person name="Zutavern T."/>
            <person name="O'Shaughnessy A."/>
            <person name="Dike S."/>
            <person name="Dedhia N."/>
            <person name="Preston R."/>
            <person name="Balija V."/>
            <person name="McCombie W.R."/>
            <person name="Chow T."/>
            <person name="Chen H."/>
            <person name="Chung M."/>
            <person name="Chen C."/>
            <person name="Shaw J."/>
            <person name="Wu H."/>
            <person name="Hsiao K."/>
            <person name="Chao Y."/>
            <person name="Chu M."/>
            <person name="Cheng C."/>
            <person name="Hour A."/>
            <person name="Lee P."/>
            <person name="Lin S."/>
            <person name="Lin Y."/>
            <person name="Liou J."/>
            <person name="Liu S."/>
            <person name="Hsing Y."/>
            <person name="Raghuvanshi S."/>
            <person name="Mohanty A."/>
            <person name="Bharti A.K."/>
            <person name="Gaur A."/>
            <person name="Gupta V."/>
            <person name="Kumar D."/>
            <person name="Ravi V."/>
            <person name="Vij S."/>
            <person name="Kapur A."/>
            <person name="Khurana P."/>
            <person name="Khurana P."/>
            <person name="Khurana J.P."/>
            <person name="Tyagi A.K."/>
            <person name="Gaikwad K."/>
            <person name="Singh A."/>
            <person name="Dalal V."/>
            <person name="Srivastava S."/>
            <person name="Dixit A."/>
            <person name="Pal A.K."/>
            <person name="Ghazi I.A."/>
            <person name="Yadav M."/>
            <person name="Pandit A."/>
            <person name="Bhargava A."/>
            <person name="Sureshbabu K."/>
            <person name="Batra K."/>
            <person name="Sharma T.R."/>
            <person name="Mohapatra T."/>
            <person name="Singh N.K."/>
            <person name="Messing J."/>
            <person name="Nelson A.B."/>
            <person name="Fuks G."/>
            <person name="Kavchok S."/>
            <person name="Keizer G."/>
            <person name="Linton E."/>
            <person name="Llaca V."/>
            <person name="Song R."/>
            <person name="Tanyolac B."/>
            <person name="Young S."/>
            <person name="Ho-Il K."/>
            <person name="Hahn J.H."/>
            <person name="Sangsakoo G."/>
            <person name="Vanavichit A."/>
            <person name="de Mattos Luiz.A.T."/>
            <person name="Zimmer P.D."/>
            <person name="Malone G."/>
            <person name="Dellagostin O."/>
            <person name="de Oliveira A.C."/>
            <person name="Bevan M."/>
            <person name="Bancroft I."/>
            <person name="Minx P."/>
            <person name="Cordum H."/>
            <person name="Wilson R."/>
            <person name="Cheng Z."/>
            <person name="Jin W."/>
            <person name="Jiang J."/>
            <person name="Leong S.A."/>
            <person name="Iwama H."/>
            <person name="Gojobori T."/>
            <person name="Itoh T."/>
            <person name="Niimura Y."/>
            <person name="Fujii Y."/>
            <person name="Habara T."/>
            <person name="Sakai H."/>
            <person name="Sato Y."/>
            <person name="Wilson G."/>
            <person name="Kumar K."/>
            <person name="McCouch S."/>
            <person name="Juretic N."/>
            <person name="Hoen D."/>
            <person name="Wright S."/>
            <person name="Bruskiewich R."/>
            <person name="Bureau T."/>
            <person name="Miyao A."/>
            <person name="Hirochika H."/>
            <person name="Nishikawa T."/>
            <person name="Kadowaki K."/>
            <person name="Sugiura M."/>
            <person name="Burr B."/>
            <person name="Sasaki T."/>
        </authorList>
    </citation>
    <scope>NUCLEOTIDE SEQUENCE [LARGE SCALE GENOMIC DNA]</scope>
    <source>
        <strain evidence="3">cv. Nipponbare</strain>
    </source>
</reference>
<organism evidence="2 3">
    <name type="scientific">Oryza sativa subsp. japonica</name>
    <name type="common">Rice</name>
    <dbReference type="NCBI Taxonomy" id="39947"/>
    <lineage>
        <taxon>Eukaryota</taxon>
        <taxon>Viridiplantae</taxon>
        <taxon>Streptophyta</taxon>
        <taxon>Embryophyta</taxon>
        <taxon>Tracheophyta</taxon>
        <taxon>Spermatophyta</taxon>
        <taxon>Magnoliopsida</taxon>
        <taxon>Liliopsida</taxon>
        <taxon>Poales</taxon>
        <taxon>Poaceae</taxon>
        <taxon>BOP clade</taxon>
        <taxon>Oryzoideae</taxon>
        <taxon>Oryzeae</taxon>
        <taxon>Oryzinae</taxon>
        <taxon>Oryza</taxon>
        <taxon>Oryza sativa</taxon>
    </lineage>
</organism>
<dbReference type="EMBL" id="AP005422">
    <property type="protein sequence ID" value="BAD33475.1"/>
    <property type="molecule type" value="Genomic_DNA"/>
</dbReference>
<evidence type="ECO:0000256" key="1">
    <source>
        <dbReference type="SAM" id="MobiDB-lite"/>
    </source>
</evidence>
<evidence type="ECO:0000313" key="3">
    <source>
        <dbReference type="Proteomes" id="UP000000763"/>
    </source>
</evidence>
<feature type="compositionally biased region" description="Basic and acidic residues" evidence="1">
    <location>
        <begin position="121"/>
        <end position="133"/>
    </location>
</feature>
<proteinExistence type="predicted"/>
<accession>A0A0P0XLS5</accession>
<reference evidence="3" key="2">
    <citation type="journal article" date="2008" name="Nucleic Acids Res.">
        <title>The rice annotation project database (RAP-DB): 2008 update.</title>
        <authorList>
            <consortium name="The rice annotation project (RAP)"/>
        </authorList>
    </citation>
    <scope>GENOME REANNOTATION</scope>
    <source>
        <strain evidence="3">cv. Nipponbare</strain>
    </source>
</reference>
<feature type="compositionally biased region" description="Pro residues" evidence="1">
    <location>
        <begin position="74"/>
        <end position="83"/>
    </location>
</feature>
<feature type="compositionally biased region" description="Low complexity" evidence="1">
    <location>
        <begin position="29"/>
        <end position="60"/>
    </location>
</feature>
<name>A0A0P0XLS5_ORYSJ</name>
<dbReference type="Proteomes" id="UP000000763">
    <property type="component" value="Chromosome 9"/>
</dbReference>
<sequence>MGKRRDVVDRETVRRGWQRASRSGKAAVSTSPFSTSITSESSPARRQRHAAAYGRGAARSGSRERSGVPRPISRSPPPPPPPYGSRRSAAGFARPRRWSSRRWAQLAAEICGAMELEKGRREKREVLEPRKDWQSTVATTTAGHGRSEGVGGAAAAPEVEAEDVWCGV</sequence>
<feature type="region of interest" description="Disordered" evidence="1">
    <location>
        <begin position="121"/>
        <end position="168"/>
    </location>
</feature>
<evidence type="ECO:0000313" key="2">
    <source>
        <dbReference type="EMBL" id="BAD33475.1"/>
    </source>
</evidence>
<protein>
    <submittedName>
        <fullName evidence="2">Uncharacterized protein</fullName>
    </submittedName>
</protein>
<dbReference type="AlphaFoldDB" id="A0A0P0XLS5"/>
<feature type="compositionally biased region" description="Acidic residues" evidence="1">
    <location>
        <begin position="159"/>
        <end position="168"/>
    </location>
</feature>
<feature type="region of interest" description="Disordered" evidence="1">
    <location>
        <begin position="1"/>
        <end position="98"/>
    </location>
</feature>